<reference evidence="2 3" key="1">
    <citation type="submission" date="2024-09" db="EMBL/GenBank/DDBJ databases">
        <title>Floridaenema gen nov. (Aerosakkonemataceae, Aerosakkonematales ord. nov., Cyanobacteria) from benthic tropical and subtropical fresh waters, with the description of four new species.</title>
        <authorList>
            <person name="Moretto J.A."/>
            <person name="Berthold D.E."/>
            <person name="Lefler F.W."/>
            <person name="Huang I.-S."/>
            <person name="Laughinghouse H. IV."/>
        </authorList>
    </citation>
    <scope>NUCLEOTIDE SEQUENCE [LARGE SCALE GENOMIC DNA]</scope>
    <source>
        <strain evidence="2 3">BLCC-F50</strain>
    </source>
</reference>
<protein>
    <submittedName>
        <fullName evidence="2">Class I SAM-dependent methyltransferase</fullName>
        <ecNumber evidence="2">2.1.1.-</ecNumber>
    </submittedName>
</protein>
<dbReference type="GO" id="GO:0008168">
    <property type="term" value="F:methyltransferase activity"/>
    <property type="evidence" value="ECO:0007669"/>
    <property type="project" value="UniProtKB-KW"/>
</dbReference>
<evidence type="ECO:0000313" key="2">
    <source>
        <dbReference type="EMBL" id="MFB2895354.1"/>
    </source>
</evidence>
<dbReference type="Gene3D" id="3.40.50.150">
    <property type="entry name" value="Vaccinia Virus protein VP39"/>
    <property type="match status" value="1"/>
</dbReference>
<gene>
    <name evidence="2" type="ORF">ACE1CI_20810</name>
</gene>
<sequence>MPARLLSYNNIGKNYSLYRQPDPRLAQAILMALGDTQKIVNVGAGTGSYEPSDRIVVAVEPSSEMIRQRRNNFASIVVAQAESLPFADKEFDAALAVLSIHHWSDWQAGLREMRRVARDRVVLFTCDLDRADFWLVRDYFPDILEGDRQIFPTISALESVLGNIEVQEIPIPHDCLDGFLGAYWRRPSAYLNAEVRSSISAFWRIGDISSGIDRLQADIESGRWAVANADILQLEQLDLGYRLIVHQIKSTGETQ</sequence>
<keyword evidence="2" id="KW-0489">Methyltransferase</keyword>
<name>A0ABV4XWU4_9CYAN</name>
<dbReference type="Proteomes" id="UP001576784">
    <property type="component" value="Unassembled WGS sequence"/>
</dbReference>
<accession>A0ABV4XWU4</accession>
<dbReference type="EC" id="2.1.1.-" evidence="2"/>
<feature type="domain" description="Methyltransferase type 11" evidence="1">
    <location>
        <begin position="41"/>
        <end position="120"/>
    </location>
</feature>
<dbReference type="RefSeq" id="WP_413264993.1">
    <property type="nucleotide sequence ID" value="NZ_JBHFNR010000154.1"/>
</dbReference>
<dbReference type="InterPro" id="IPR013216">
    <property type="entry name" value="Methyltransf_11"/>
</dbReference>
<evidence type="ECO:0000313" key="3">
    <source>
        <dbReference type="Proteomes" id="UP001576784"/>
    </source>
</evidence>
<dbReference type="EMBL" id="JBHFNR010000154">
    <property type="protein sequence ID" value="MFB2895354.1"/>
    <property type="molecule type" value="Genomic_DNA"/>
</dbReference>
<keyword evidence="3" id="KW-1185">Reference proteome</keyword>
<dbReference type="SUPFAM" id="SSF53335">
    <property type="entry name" value="S-adenosyl-L-methionine-dependent methyltransferases"/>
    <property type="match status" value="1"/>
</dbReference>
<dbReference type="GO" id="GO:0032259">
    <property type="term" value="P:methylation"/>
    <property type="evidence" value="ECO:0007669"/>
    <property type="project" value="UniProtKB-KW"/>
</dbReference>
<proteinExistence type="predicted"/>
<keyword evidence="2" id="KW-0808">Transferase</keyword>
<dbReference type="PANTHER" id="PTHR43591:SF24">
    <property type="entry name" value="2-METHOXY-6-POLYPRENYL-1,4-BENZOQUINOL METHYLASE, MITOCHONDRIAL"/>
    <property type="match status" value="1"/>
</dbReference>
<dbReference type="Pfam" id="PF08241">
    <property type="entry name" value="Methyltransf_11"/>
    <property type="match status" value="1"/>
</dbReference>
<comment type="caution">
    <text evidence="2">The sequence shown here is derived from an EMBL/GenBank/DDBJ whole genome shotgun (WGS) entry which is preliminary data.</text>
</comment>
<dbReference type="PANTHER" id="PTHR43591">
    <property type="entry name" value="METHYLTRANSFERASE"/>
    <property type="match status" value="1"/>
</dbReference>
<evidence type="ECO:0000259" key="1">
    <source>
        <dbReference type="Pfam" id="PF08241"/>
    </source>
</evidence>
<dbReference type="CDD" id="cd02440">
    <property type="entry name" value="AdoMet_MTases"/>
    <property type="match status" value="1"/>
</dbReference>
<organism evidence="2 3">
    <name type="scientific">Floridaenema flaviceps BLCC-F50</name>
    <dbReference type="NCBI Taxonomy" id="3153642"/>
    <lineage>
        <taxon>Bacteria</taxon>
        <taxon>Bacillati</taxon>
        <taxon>Cyanobacteriota</taxon>
        <taxon>Cyanophyceae</taxon>
        <taxon>Oscillatoriophycideae</taxon>
        <taxon>Aerosakkonematales</taxon>
        <taxon>Aerosakkonemataceae</taxon>
        <taxon>Floridanema</taxon>
        <taxon>Floridanema flaviceps</taxon>
    </lineage>
</organism>
<dbReference type="InterPro" id="IPR029063">
    <property type="entry name" value="SAM-dependent_MTases_sf"/>
</dbReference>